<organism evidence="9 10">
    <name type="scientific">Vigna mungo</name>
    <name type="common">Black gram</name>
    <name type="synonym">Phaseolus mungo</name>
    <dbReference type="NCBI Taxonomy" id="3915"/>
    <lineage>
        <taxon>Eukaryota</taxon>
        <taxon>Viridiplantae</taxon>
        <taxon>Streptophyta</taxon>
        <taxon>Embryophyta</taxon>
        <taxon>Tracheophyta</taxon>
        <taxon>Spermatophyta</taxon>
        <taxon>Magnoliopsida</taxon>
        <taxon>eudicotyledons</taxon>
        <taxon>Gunneridae</taxon>
        <taxon>Pentapetalae</taxon>
        <taxon>rosids</taxon>
        <taxon>fabids</taxon>
        <taxon>Fabales</taxon>
        <taxon>Fabaceae</taxon>
        <taxon>Papilionoideae</taxon>
        <taxon>50 kb inversion clade</taxon>
        <taxon>NPAAA clade</taxon>
        <taxon>indigoferoid/millettioid clade</taxon>
        <taxon>Phaseoleae</taxon>
        <taxon>Vigna</taxon>
    </lineage>
</organism>
<evidence type="ECO:0000313" key="9">
    <source>
        <dbReference type="EMBL" id="WVZ20547.1"/>
    </source>
</evidence>
<dbReference type="Proteomes" id="UP001374535">
    <property type="component" value="Chromosome 2"/>
</dbReference>
<sequence>ASSAVCNVPSLKRAIAISLSNALFFLEPLPLFLHSLPLTPSSSFSPHFSRKRQQQPSSSTTITTTKPPMMSRMNTVGWMEEREDDNNSASWPRNKPTNAIITTDTTPTTKPPTTADAFVENNTTRDDLASLCAFKPMLELDDEWYISNHHHHHNSHHPQDITFSPTFPDSDNLLLLPAVDSSSSCSPSSSVFTNLDPSSSHLHYFLPPKPPSLSSLLNPFDISFLDPQASSSFPLLPSAHFPSDTPPQTATATATAFAGFHSLEDGSSKPLFHQRSKILRPLESLPPSGAPPTLFQKRAALRKNMSAGEGSEKKRKEREEVVEDVSFDGSGLNYDSDDLTEINNNSGRVDEGSAKNGGNSSNANSSVTGLDQKGKKKGMPAKNLMAERRRRKKLNDRLYMLRSVVPKISKMDRASILGDAIEYLKELLQRINDLHNELESTQPGSSLTPSSNFHPLTPTPPTLPSRIKEELCPSSLPSPNAQPARVEVRLREGRAVNIHMFCARKPGLLLSTMRAMDNLGLDIQQAVISCFNGFAMDIFRAEQCKEGQDVHPEQIKAVLLDSAGYSGMM</sequence>
<feature type="compositionally biased region" description="Low complexity" evidence="7">
    <location>
        <begin position="354"/>
        <end position="366"/>
    </location>
</feature>
<evidence type="ECO:0000256" key="2">
    <source>
        <dbReference type="ARBA" id="ARBA00022473"/>
    </source>
</evidence>
<dbReference type="GO" id="GO:0005634">
    <property type="term" value="C:nucleus"/>
    <property type="evidence" value="ECO:0007669"/>
    <property type="project" value="UniProtKB-SubCell"/>
</dbReference>
<dbReference type="SUPFAM" id="SSF47459">
    <property type="entry name" value="HLH, helix-loop-helix DNA-binding domain"/>
    <property type="match status" value="1"/>
</dbReference>
<dbReference type="InterPro" id="IPR011598">
    <property type="entry name" value="bHLH_dom"/>
</dbReference>
<evidence type="ECO:0000256" key="4">
    <source>
        <dbReference type="ARBA" id="ARBA00023125"/>
    </source>
</evidence>
<dbReference type="Pfam" id="PF00010">
    <property type="entry name" value="HLH"/>
    <property type="match status" value="1"/>
</dbReference>
<evidence type="ECO:0000256" key="7">
    <source>
        <dbReference type="SAM" id="MobiDB-lite"/>
    </source>
</evidence>
<feature type="non-terminal residue" evidence="9">
    <location>
        <position position="1"/>
    </location>
</feature>
<feature type="compositionally biased region" description="Polar residues" evidence="7">
    <location>
        <begin position="439"/>
        <end position="454"/>
    </location>
</feature>
<dbReference type="InterPro" id="IPR051358">
    <property type="entry name" value="TF_AMS/ICE1/BHLH6-like"/>
</dbReference>
<name>A0AAQ3P4J6_VIGMU</name>
<dbReference type="PANTHER" id="PTHR31945:SF147">
    <property type="entry name" value="TRANSCRIPTION FACTOR ICE1-LIKE"/>
    <property type="match status" value="1"/>
</dbReference>
<dbReference type="SMART" id="SM00353">
    <property type="entry name" value="HLH"/>
    <property type="match status" value="1"/>
</dbReference>
<keyword evidence="6" id="KW-0539">Nucleus</keyword>
<feature type="compositionally biased region" description="Low complexity" evidence="7">
    <location>
        <begin position="95"/>
        <end position="115"/>
    </location>
</feature>
<dbReference type="Gene3D" id="4.10.280.10">
    <property type="entry name" value="Helix-loop-helix DNA-binding domain"/>
    <property type="match status" value="1"/>
</dbReference>
<dbReference type="PROSITE" id="PS50888">
    <property type="entry name" value="BHLH"/>
    <property type="match status" value="1"/>
</dbReference>
<reference evidence="9 10" key="1">
    <citation type="journal article" date="2023" name="Life. Sci Alliance">
        <title>Evolutionary insights into 3D genome organization and epigenetic landscape of Vigna mungo.</title>
        <authorList>
            <person name="Junaid A."/>
            <person name="Singh B."/>
            <person name="Bhatia S."/>
        </authorList>
    </citation>
    <scope>NUCLEOTIDE SEQUENCE [LARGE SCALE GENOMIC DNA]</scope>
    <source>
        <strain evidence="9">Urdbean</strain>
    </source>
</reference>
<evidence type="ECO:0000256" key="5">
    <source>
        <dbReference type="ARBA" id="ARBA00023163"/>
    </source>
</evidence>
<dbReference type="GO" id="GO:0046983">
    <property type="term" value="F:protein dimerization activity"/>
    <property type="evidence" value="ECO:0007669"/>
    <property type="project" value="InterPro"/>
</dbReference>
<feature type="region of interest" description="Disordered" evidence="7">
    <location>
        <begin position="44"/>
        <end position="70"/>
    </location>
</feature>
<dbReference type="FunFam" id="4.10.280.10:FF:000066">
    <property type="entry name" value="BHLH transcription factor"/>
    <property type="match status" value="1"/>
</dbReference>
<dbReference type="CDD" id="cd11443">
    <property type="entry name" value="bHLH_AtAMS_like"/>
    <property type="match status" value="1"/>
</dbReference>
<dbReference type="EMBL" id="CP144699">
    <property type="protein sequence ID" value="WVZ20547.1"/>
    <property type="molecule type" value="Genomic_DNA"/>
</dbReference>
<keyword evidence="3" id="KW-0805">Transcription regulation</keyword>
<evidence type="ECO:0000259" key="8">
    <source>
        <dbReference type="PROSITE" id="PS50888"/>
    </source>
</evidence>
<dbReference type="InterPro" id="IPR036638">
    <property type="entry name" value="HLH_DNA-bd_sf"/>
</dbReference>
<feature type="compositionally biased region" description="Low complexity" evidence="7">
    <location>
        <begin position="54"/>
        <end position="68"/>
    </location>
</feature>
<feature type="domain" description="BHLH" evidence="8">
    <location>
        <begin position="378"/>
        <end position="427"/>
    </location>
</feature>
<evidence type="ECO:0000256" key="3">
    <source>
        <dbReference type="ARBA" id="ARBA00023015"/>
    </source>
</evidence>
<keyword evidence="2" id="KW-0217">Developmental protein</keyword>
<evidence type="ECO:0000256" key="6">
    <source>
        <dbReference type="ARBA" id="ARBA00023242"/>
    </source>
</evidence>
<proteinExistence type="predicted"/>
<feature type="compositionally biased region" description="Basic and acidic residues" evidence="7">
    <location>
        <begin position="310"/>
        <end position="319"/>
    </location>
</feature>
<comment type="subcellular location">
    <subcellularLocation>
        <location evidence="1">Nucleus</location>
    </subcellularLocation>
</comment>
<dbReference type="Pfam" id="PF22754">
    <property type="entry name" value="bHLH-TF_ACT-like_plant"/>
    <property type="match status" value="1"/>
</dbReference>
<dbReference type="CDD" id="cd04873">
    <property type="entry name" value="ACT_UUR-ACR-like"/>
    <property type="match status" value="1"/>
</dbReference>
<gene>
    <name evidence="9" type="ORF">V8G54_007869</name>
</gene>
<dbReference type="GO" id="GO:0043565">
    <property type="term" value="F:sequence-specific DNA binding"/>
    <property type="evidence" value="ECO:0007669"/>
    <property type="project" value="TreeGrafter"/>
</dbReference>
<evidence type="ECO:0000256" key="1">
    <source>
        <dbReference type="ARBA" id="ARBA00004123"/>
    </source>
</evidence>
<dbReference type="InterPro" id="IPR054502">
    <property type="entry name" value="bHLH-TF_ACT-like_plant"/>
</dbReference>
<keyword evidence="10" id="KW-1185">Reference proteome</keyword>
<feature type="region of interest" description="Disordered" evidence="7">
    <location>
        <begin position="82"/>
        <end position="115"/>
    </location>
</feature>
<accession>A0AAQ3P4J6</accession>
<feature type="region of interest" description="Disordered" evidence="7">
    <location>
        <begin position="304"/>
        <end position="384"/>
    </location>
</feature>
<feature type="region of interest" description="Disordered" evidence="7">
    <location>
        <begin position="439"/>
        <end position="462"/>
    </location>
</feature>
<evidence type="ECO:0000313" key="10">
    <source>
        <dbReference type="Proteomes" id="UP001374535"/>
    </source>
</evidence>
<keyword evidence="4" id="KW-0238">DNA-binding</keyword>
<dbReference type="AlphaFoldDB" id="A0AAQ3P4J6"/>
<keyword evidence="5" id="KW-0804">Transcription</keyword>
<protein>
    <recommendedName>
        <fullName evidence="8">BHLH domain-containing protein</fullName>
    </recommendedName>
</protein>
<dbReference type="GO" id="GO:0003700">
    <property type="term" value="F:DNA-binding transcription factor activity"/>
    <property type="evidence" value="ECO:0007669"/>
    <property type="project" value="TreeGrafter"/>
</dbReference>
<dbReference type="PANTHER" id="PTHR31945">
    <property type="entry name" value="TRANSCRIPTION FACTOR SCREAM2-RELATED"/>
    <property type="match status" value="1"/>
</dbReference>